<dbReference type="Proteomes" id="UP000218231">
    <property type="component" value="Unassembled WGS sequence"/>
</dbReference>
<keyword evidence="3" id="KW-1185">Reference proteome</keyword>
<evidence type="ECO:0000256" key="1">
    <source>
        <dbReference type="SAM" id="MobiDB-lite"/>
    </source>
</evidence>
<feature type="compositionally biased region" description="Low complexity" evidence="1">
    <location>
        <begin position="54"/>
        <end position="65"/>
    </location>
</feature>
<feature type="region of interest" description="Disordered" evidence="1">
    <location>
        <begin position="43"/>
        <end position="94"/>
    </location>
</feature>
<dbReference type="AlphaFoldDB" id="A0A2A2M402"/>
<dbReference type="EMBL" id="LIAE01005666">
    <property type="protein sequence ID" value="PAV93162.1"/>
    <property type="molecule type" value="Genomic_DNA"/>
</dbReference>
<reference evidence="2 3" key="1">
    <citation type="journal article" date="2017" name="Curr. Biol.">
        <title>Genome architecture and evolution of a unichromosomal asexual nematode.</title>
        <authorList>
            <person name="Fradin H."/>
            <person name="Zegar C."/>
            <person name="Gutwein M."/>
            <person name="Lucas J."/>
            <person name="Kovtun M."/>
            <person name="Corcoran D."/>
            <person name="Baugh L.R."/>
            <person name="Kiontke K."/>
            <person name="Gunsalus K."/>
            <person name="Fitch D.H."/>
            <person name="Piano F."/>
        </authorList>
    </citation>
    <scope>NUCLEOTIDE SEQUENCE [LARGE SCALE GENOMIC DNA]</scope>
    <source>
        <strain evidence="2">PF1309</strain>
    </source>
</reference>
<protein>
    <submittedName>
        <fullName evidence="2">Uncharacterized protein</fullName>
    </submittedName>
</protein>
<sequence length="94" mass="9375">MVAGRQHAKAIGHIVQPRGPVGIGNEHVLCPYQSPAVTITRSTLGDTGAGAGAGASSPTTASTLSSRKRSVTAPATRTAAAEDSVVPSRAVTRA</sequence>
<gene>
    <name evidence="2" type="ORF">WR25_08102</name>
</gene>
<organism evidence="2 3">
    <name type="scientific">Diploscapter pachys</name>
    <dbReference type="NCBI Taxonomy" id="2018661"/>
    <lineage>
        <taxon>Eukaryota</taxon>
        <taxon>Metazoa</taxon>
        <taxon>Ecdysozoa</taxon>
        <taxon>Nematoda</taxon>
        <taxon>Chromadorea</taxon>
        <taxon>Rhabditida</taxon>
        <taxon>Rhabditina</taxon>
        <taxon>Rhabditomorpha</taxon>
        <taxon>Rhabditoidea</taxon>
        <taxon>Rhabditidae</taxon>
        <taxon>Diploscapter</taxon>
    </lineage>
</organism>
<name>A0A2A2M402_9BILA</name>
<accession>A0A2A2M402</accession>
<evidence type="ECO:0000313" key="3">
    <source>
        <dbReference type="Proteomes" id="UP000218231"/>
    </source>
</evidence>
<comment type="caution">
    <text evidence="2">The sequence shown here is derived from an EMBL/GenBank/DDBJ whole genome shotgun (WGS) entry which is preliminary data.</text>
</comment>
<proteinExistence type="predicted"/>
<evidence type="ECO:0000313" key="2">
    <source>
        <dbReference type="EMBL" id="PAV93162.1"/>
    </source>
</evidence>